<dbReference type="Proteomes" id="UP000078046">
    <property type="component" value="Unassembled WGS sequence"/>
</dbReference>
<sequence length="92" mass="10522">GKSHSCTKSMRVTNIKELAETGSFKCIEKVTSLKAARTVVFKRRYIWKLAGHIRVATGDRNIIETNLKTKLQKMNHRLDDLSTLSNEEFTVK</sequence>
<evidence type="ECO:0000313" key="1">
    <source>
        <dbReference type="EMBL" id="OAF64761.1"/>
    </source>
</evidence>
<organism evidence="1 2">
    <name type="scientific">Intoshia linei</name>
    <dbReference type="NCBI Taxonomy" id="1819745"/>
    <lineage>
        <taxon>Eukaryota</taxon>
        <taxon>Metazoa</taxon>
        <taxon>Spiralia</taxon>
        <taxon>Lophotrochozoa</taxon>
        <taxon>Mesozoa</taxon>
        <taxon>Orthonectida</taxon>
        <taxon>Rhopaluridae</taxon>
        <taxon>Intoshia</taxon>
    </lineage>
</organism>
<reference evidence="1 2" key="1">
    <citation type="submission" date="2016-04" db="EMBL/GenBank/DDBJ databases">
        <title>The genome of Intoshia linei affirms orthonectids as highly simplified spiralians.</title>
        <authorList>
            <person name="Mikhailov K.V."/>
            <person name="Slusarev G.S."/>
            <person name="Nikitin M.A."/>
            <person name="Logacheva M.D."/>
            <person name="Penin A."/>
            <person name="Aleoshin V."/>
            <person name="Panchin Y.V."/>
        </authorList>
    </citation>
    <scope>NUCLEOTIDE SEQUENCE [LARGE SCALE GENOMIC DNA]</scope>
    <source>
        <strain evidence="1">Intl2013</strain>
        <tissue evidence="1">Whole animal</tissue>
    </source>
</reference>
<proteinExistence type="predicted"/>
<gene>
    <name evidence="1" type="ORF">A3Q56_07524</name>
</gene>
<comment type="caution">
    <text evidence="1">The sequence shown here is derived from an EMBL/GenBank/DDBJ whole genome shotgun (WGS) entry which is preliminary data.</text>
</comment>
<evidence type="ECO:0000313" key="2">
    <source>
        <dbReference type="Proteomes" id="UP000078046"/>
    </source>
</evidence>
<keyword evidence="2" id="KW-1185">Reference proteome</keyword>
<dbReference type="EMBL" id="LWCA01001629">
    <property type="protein sequence ID" value="OAF64761.1"/>
    <property type="molecule type" value="Genomic_DNA"/>
</dbReference>
<feature type="non-terminal residue" evidence="1">
    <location>
        <position position="1"/>
    </location>
</feature>
<accession>A0A177ATR4</accession>
<protein>
    <submittedName>
        <fullName evidence="1">Uncharacterized protein</fullName>
    </submittedName>
</protein>
<name>A0A177ATR4_9BILA</name>
<dbReference type="AlphaFoldDB" id="A0A177ATR4"/>